<protein>
    <recommendedName>
        <fullName evidence="4">Extracellular ligand-gated ion channel</fullName>
    </recommendedName>
</protein>
<evidence type="ECO:0000256" key="1">
    <source>
        <dbReference type="SAM" id="Phobius"/>
    </source>
</evidence>
<dbReference type="Pfam" id="PF12056">
    <property type="entry name" value="DUF3537"/>
    <property type="match status" value="1"/>
</dbReference>
<sequence length="422" mass="48481">MKSSESTVVLLNLKEPIQNRPEFHAKDELRTFRSCLRWMCVDQTDKWRSAISWILFIVMGYAVPSLSHFVLLYSDKRRSYDIVVEFSLTAVATLSFVSLSGLLRRIGLVRFLFIDKLFNESESVRRGYKHQLNSSIKLLFFLVVPCIVTDAVYKAWWYYVGVDRIPFFGNPIASDVITCTLELCSWLYRTSVFFMFCVLFHIMCHLQIFRLQDFALAFREESLVSSVLLKHIRIRKQLKIISHRFRLFIVANLILITLFQMASLLIMTESTSDVNFFNAGELAICSIGLLSGIMICLRSAAKITHKAQSITSQAAKWHVWSTIDPGTTIRNSSNTGCLEDDSKALADELLSDYDDDAYDEIPLPHPHTISFQKRQAFVTYLENNKTGITLYGFLLDRTWLHMIFGIELTLVLWLLGKTLGLS</sequence>
<proteinExistence type="predicted"/>
<keyword evidence="1" id="KW-1133">Transmembrane helix</keyword>
<evidence type="ECO:0000313" key="2">
    <source>
        <dbReference type="EMBL" id="KMZ69030.1"/>
    </source>
</evidence>
<dbReference type="STRING" id="29655.A0A0K9PLB5"/>
<reference evidence="3" key="1">
    <citation type="journal article" date="2016" name="Nature">
        <title>The genome of the seagrass Zostera marina reveals angiosperm adaptation to the sea.</title>
        <authorList>
            <person name="Olsen J.L."/>
            <person name="Rouze P."/>
            <person name="Verhelst B."/>
            <person name="Lin Y.-C."/>
            <person name="Bayer T."/>
            <person name="Collen J."/>
            <person name="Dattolo E."/>
            <person name="De Paoli E."/>
            <person name="Dittami S."/>
            <person name="Maumus F."/>
            <person name="Michel G."/>
            <person name="Kersting A."/>
            <person name="Lauritano C."/>
            <person name="Lohaus R."/>
            <person name="Toepel M."/>
            <person name="Tonon T."/>
            <person name="Vanneste K."/>
            <person name="Amirebrahimi M."/>
            <person name="Brakel J."/>
            <person name="Bostroem C."/>
            <person name="Chovatia M."/>
            <person name="Grimwood J."/>
            <person name="Jenkins J.W."/>
            <person name="Jueterbock A."/>
            <person name="Mraz A."/>
            <person name="Stam W.T."/>
            <person name="Tice H."/>
            <person name="Bornberg-Bauer E."/>
            <person name="Green P.J."/>
            <person name="Pearson G.A."/>
            <person name="Procaccini G."/>
            <person name="Duarte C.M."/>
            <person name="Schmutz J."/>
            <person name="Reusch T.B.H."/>
            <person name="Van de Peer Y."/>
        </authorList>
    </citation>
    <scope>NUCLEOTIDE SEQUENCE [LARGE SCALE GENOMIC DNA]</scope>
    <source>
        <strain evidence="3">cv. Finnish</strain>
    </source>
</reference>
<keyword evidence="3" id="KW-1185">Reference proteome</keyword>
<dbReference type="OrthoDB" id="1916325at2759"/>
<dbReference type="Proteomes" id="UP000036987">
    <property type="component" value="Unassembled WGS sequence"/>
</dbReference>
<organism evidence="2 3">
    <name type="scientific">Zostera marina</name>
    <name type="common">Eelgrass</name>
    <dbReference type="NCBI Taxonomy" id="29655"/>
    <lineage>
        <taxon>Eukaryota</taxon>
        <taxon>Viridiplantae</taxon>
        <taxon>Streptophyta</taxon>
        <taxon>Embryophyta</taxon>
        <taxon>Tracheophyta</taxon>
        <taxon>Spermatophyta</taxon>
        <taxon>Magnoliopsida</taxon>
        <taxon>Liliopsida</taxon>
        <taxon>Zosteraceae</taxon>
        <taxon>Zostera</taxon>
    </lineage>
</organism>
<dbReference type="AlphaFoldDB" id="A0A0K9PLB5"/>
<dbReference type="EMBL" id="LFYR01000794">
    <property type="protein sequence ID" value="KMZ69030.1"/>
    <property type="molecule type" value="Genomic_DNA"/>
</dbReference>
<feature type="transmembrane region" description="Helical" evidence="1">
    <location>
        <begin position="398"/>
        <end position="416"/>
    </location>
</feature>
<name>A0A0K9PLB5_ZOSMR</name>
<keyword evidence="1" id="KW-0812">Transmembrane</keyword>
<keyword evidence="1" id="KW-0472">Membrane</keyword>
<evidence type="ECO:0000313" key="3">
    <source>
        <dbReference type="Proteomes" id="UP000036987"/>
    </source>
</evidence>
<comment type="caution">
    <text evidence="2">The sequence shown here is derived from an EMBL/GenBank/DDBJ whole genome shotgun (WGS) entry which is preliminary data.</text>
</comment>
<gene>
    <name evidence="2" type="ORF">ZOSMA_223G00270</name>
</gene>
<accession>A0A0K9PLB5</accession>
<feature type="transmembrane region" description="Helical" evidence="1">
    <location>
        <begin position="279"/>
        <end position="297"/>
    </location>
</feature>
<feature type="transmembrane region" description="Helical" evidence="1">
    <location>
        <begin position="86"/>
        <end position="103"/>
    </location>
</feature>
<dbReference type="InterPro" id="IPR021924">
    <property type="entry name" value="DUF3537"/>
</dbReference>
<evidence type="ECO:0008006" key="4">
    <source>
        <dbReference type="Google" id="ProtNLM"/>
    </source>
</evidence>
<dbReference type="OMA" id="RWLKWMC"/>
<dbReference type="PANTHER" id="PTHR31963:SF16">
    <property type="entry name" value="OS06G0635200 PROTEIN"/>
    <property type="match status" value="1"/>
</dbReference>
<feature type="transmembrane region" description="Helical" evidence="1">
    <location>
        <begin position="245"/>
        <end position="267"/>
    </location>
</feature>
<dbReference type="PANTHER" id="PTHR31963">
    <property type="entry name" value="RAS GUANINE NUCLEOTIDE EXCHANGE FACTOR K"/>
    <property type="match status" value="1"/>
</dbReference>
<feature type="transmembrane region" description="Helical" evidence="1">
    <location>
        <begin position="138"/>
        <end position="159"/>
    </location>
</feature>
<feature type="transmembrane region" description="Helical" evidence="1">
    <location>
        <begin position="53"/>
        <end position="74"/>
    </location>
</feature>
<feature type="transmembrane region" description="Helical" evidence="1">
    <location>
        <begin position="186"/>
        <end position="209"/>
    </location>
</feature>